<evidence type="ECO:0000313" key="3">
    <source>
        <dbReference type="EMBL" id="THB61586.1"/>
    </source>
</evidence>
<dbReference type="InterPro" id="IPR017853">
    <property type="entry name" value="GH"/>
</dbReference>
<proteinExistence type="inferred from homology"/>
<dbReference type="InterPro" id="IPR006047">
    <property type="entry name" value="GH13_cat_dom"/>
</dbReference>
<dbReference type="SUPFAM" id="SSF81296">
    <property type="entry name" value="E set domains"/>
    <property type="match status" value="1"/>
</dbReference>
<dbReference type="Pfam" id="PF02922">
    <property type="entry name" value="CBM_48"/>
    <property type="match status" value="1"/>
</dbReference>
<dbReference type="InterPro" id="IPR004193">
    <property type="entry name" value="Glyco_hydro_13_N"/>
</dbReference>
<evidence type="ECO:0000313" key="4">
    <source>
        <dbReference type="Proteomes" id="UP000310506"/>
    </source>
</evidence>
<reference evidence="3 4" key="1">
    <citation type="submission" date="2019-01" db="EMBL/GenBank/DDBJ databases">
        <title>Vagococcus silagei sp. nov. isolated from brewer's grain.</title>
        <authorList>
            <person name="Guu J.-R."/>
        </authorList>
    </citation>
    <scope>NUCLEOTIDE SEQUENCE [LARGE SCALE GENOMIC DNA]</scope>
    <source>
        <strain evidence="3 4">2B-2</strain>
    </source>
</reference>
<gene>
    <name evidence="3" type="primary">pulA</name>
    <name evidence="3" type="ORF">ESZ54_03795</name>
</gene>
<protein>
    <submittedName>
        <fullName evidence="3">Type I pullulanase</fullName>
        <ecNumber evidence="3">3.2.1.41</ecNumber>
    </submittedName>
</protein>
<feature type="domain" description="Glycosyl hydrolase family 13 catalytic" evidence="2">
    <location>
        <begin position="264"/>
        <end position="626"/>
    </location>
</feature>
<dbReference type="Pfam" id="PF00128">
    <property type="entry name" value="Alpha-amylase"/>
    <property type="match status" value="1"/>
</dbReference>
<dbReference type="Gene3D" id="2.60.40.10">
    <property type="entry name" value="Immunoglobulins"/>
    <property type="match status" value="1"/>
</dbReference>
<sequence>MENMKPSYYSRKEAIRECAIESIRSIKVVLKDPEIEFNTEETVLISKEGQKTSLKMSEMSHQESELSVVFKTDTPLTLTESYEFSLTDDIQAPVMFGAVVRTPEFDETFFYDGQLGASYSKDETEIKLWAPTAQSVVLKIYDGFNEDSPVKQKIQMKQTERGTYTTVLSGDQDQLVYTFQLTFADGSTTESPDPYATAAIVNGMRSVVVNPETVALPGQKRLPAFSSATDAIIYETHIRDLTIAKNSGVALKGKFLGAIEEGTQTPTGQKTGFDYICDLGVTHVQFLPMYDYGTVDEAKPDVPQYNWGYDPQNYNVPEGSYSTDATNPKTRILEMKQMIEDYHDKGLRVIMDVVYNHVFEVPNHPFHLTVPGYFFRYLPDGYLADGTGVNNDVASERKMVRKYIVDSIEYWTKNYNLDGFRFDLMGILDVETMNEVRRVVDKIDPSIIILGEGWNLDTPLAADKKAIQKNANQMPSIAHFNDSLRDSVKGHVFYATEPGMVNGGKGLEKLVIQNMLGANGLEGYQNPNQVVQYVEAHDNYTLYDKLVLTNPNDTEDIRRKRHTLSTGIAMLSQGISFIHAGQEFLRTKSGDENSYRSTDAINQFDWSRVEAEHEAVTFFKELVSLRKSEPLFRMTSYEDIKQHSTVKFAEEGQIIFELFNDEQHYLISINTNEESRQSPFDLSDYQLILSNHATETEHFTFLPLSLSVYKK</sequence>
<dbReference type="SMART" id="SM00642">
    <property type="entry name" value="Aamy"/>
    <property type="match status" value="1"/>
</dbReference>
<dbReference type="Gene3D" id="3.20.20.80">
    <property type="entry name" value="Glycosidases"/>
    <property type="match status" value="1"/>
</dbReference>
<dbReference type="SUPFAM" id="SSF51445">
    <property type="entry name" value="(Trans)glycosidases"/>
    <property type="match status" value="1"/>
</dbReference>
<keyword evidence="3" id="KW-0378">Hydrolase</keyword>
<keyword evidence="4" id="KW-1185">Reference proteome</keyword>
<dbReference type="SMR" id="A0A4S3B7G4"/>
<dbReference type="OrthoDB" id="9761875at2"/>
<comment type="similarity">
    <text evidence="1">Belongs to the glycosyl hydrolase 13 family.</text>
</comment>
<dbReference type="InterPro" id="IPR014756">
    <property type="entry name" value="Ig_E-set"/>
</dbReference>
<dbReference type="Proteomes" id="UP000310506">
    <property type="component" value="Unassembled WGS sequence"/>
</dbReference>
<dbReference type="EC" id="3.2.1.41" evidence="3"/>
<dbReference type="NCBIfam" id="TIGR02104">
    <property type="entry name" value="pulA_typeI"/>
    <property type="match status" value="1"/>
</dbReference>
<evidence type="ECO:0000259" key="2">
    <source>
        <dbReference type="SMART" id="SM00642"/>
    </source>
</evidence>
<name>A0A4S3B7G4_9ENTE</name>
<dbReference type="Gene3D" id="2.60.40.2320">
    <property type="match status" value="1"/>
</dbReference>
<keyword evidence="3" id="KW-0326">Glycosidase</keyword>
<evidence type="ECO:0000256" key="1">
    <source>
        <dbReference type="ARBA" id="ARBA00008061"/>
    </source>
</evidence>
<accession>A0A4S3B7G4</accession>
<dbReference type="EMBL" id="SDGV01000010">
    <property type="protein sequence ID" value="THB61586.1"/>
    <property type="molecule type" value="Genomic_DNA"/>
</dbReference>
<dbReference type="GO" id="GO:0051060">
    <property type="term" value="F:pullulanase activity"/>
    <property type="evidence" value="ECO:0007669"/>
    <property type="project" value="UniProtKB-EC"/>
</dbReference>
<organism evidence="3 4">
    <name type="scientific">Vagococcus silagei</name>
    <dbReference type="NCBI Taxonomy" id="2508885"/>
    <lineage>
        <taxon>Bacteria</taxon>
        <taxon>Bacillati</taxon>
        <taxon>Bacillota</taxon>
        <taxon>Bacilli</taxon>
        <taxon>Lactobacillales</taxon>
        <taxon>Enterococcaceae</taxon>
        <taxon>Vagococcus</taxon>
    </lineage>
</organism>
<dbReference type="InterPro" id="IPR013783">
    <property type="entry name" value="Ig-like_fold"/>
</dbReference>
<dbReference type="PANTHER" id="PTHR43002">
    <property type="entry name" value="GLYCOGEN DEBRANCHING ENZYME"/>
    <property type="match status" value="1"/>
</dbReference>
<dbReference type="InterPro" id="IPR011840">
    <property type="entry name" value="PulA_typeI"/>
</dbReference>
<dbReference type="AlphaFoldDB" id="A0A4S3B7G4"/>
<comment type="caution">
    <text evidence="3">The sequence shown here is derived from an EMBL/GenBank/DDBJ whole genome shotgun (WGS) entry which is preliminary data.</text>
</comment>
<dbReference type="CDD" id="cd11341">
    <property type="entry name" value="AmyAc_Pullulanase_LD-like"/>
    <property type="match status" value="1"/>
</dbReference>
<dbReference type="CDD" id="cd02860">
    <property type="entry name" value="E_set_Pullulanase"/>
    <property type="match status" value="1"/>
</dbReference>
<dbReference type="GO" id="GO:0005975">
    <property type="term" value="P:carbohydrate metabolic process"/>
    <property type="evidence" value="ECO:0007669"/>
    <property type="project" value="InterPro"/>
</dbReference>